<organism evidence="2 3">
    <name type="scientific">Hymenobacter humi</name>
    <dbReference type="NCBI Taxonomy" id="1411620"/>
    <lineage>
        <taxon>Bacteria</taxon>
        <taxon>Pseudomonadati</taxon>
        <taxon>Bacteroidota</taxon>
        <taxon>Cytophagia</taxon>
        <taxon>Cytophagales</taxon>
        <taxon>Hymenobacteraceae</taxon>
        <taxon>Hymenobacter</taxon>
    </lineage>
</organism>
<gene>
    <name evidence="2" type="ORF">ACFQT0_18710</name>
</gene>
<dbReference type="Proteomes" id="UP001596513">
    <property type="component" value="Unassembled WGS sequence"/>
</dbReference>
<proteinExistence type="predicted"/>
<accession>A0ABW2U9K9</accession>
<reference evidence="3" key="1">
    <citation type="journal article" date="2019" name="Int. J. Syst. Evol. Microbiol.">
        <title>The Global Catalogue of Microorganisms (GCM) 10K type strain sequencing project: providing services to taxonomists for standard genome sequencing and annotation.</title>
        <authorList>
            <consortium name="The Broad Institute Genomics Platform"/>
            <consortium name="The Broad Institute Genome Sequencing Center for Infectious Disease"/>
            <person name="Wu L."/>
            <person name="Ma J."/>
        </authorList>
    </citation>
    <scope>NUCLEOTIDE SEQUENCE [LARGE SCALE GENOMIC DNA]</scope>
    <source>
        <strain evidence="3">JCM 19635</strain>
    </source>
</reference>
<keyword evidence="3" id="KW-1185">Reference proteome</keyword>
<dbReference type="RefSeq" id="WP_380204674.1">
    <property type="nucleotide sequence ID" value="NZ_JBHTEK010000001.1"/>
</dbReference>
<protein>
    <submittedName>
        <fullName evidence="2">Uncharacterized protein</fullName>
    </submittedName>
</protein>
<sequence>MHVIDMFGNGPFVTEADAVGSPRRRRTTPASSSTTLWRRNCWP</sequence>
<evidence type="ECO:0000313" key="2">
    <source>
        <dbReference type="EMBL" id="MFC7669156.1"/>
    </source>
</evidence>
<feature type="region of interest" description="Disordered" evidence="1">
    <location>
        <begin position="13"/>
        <end position="43"/>
    </location>
</feature>
<evidence type="ECO:0000256" key="1">
    <source>
        <dbReference type="SAM" id="MobiDB-lite"/>
    </source>
</evidence>
<dbReference type="EMBL" id="JBHTEK010000001">
    <property type="protein sequence ID" value="MFC7669156.1"/>
    <property type="molecule type" value="Genomic_DNA"/>
</dbReference>
<evidence type="ECO:0000313" key="3">
    <source>
        <dbReference type="Proteomes" id="UP001596513"/>
    </source>
</evidence>
<name>A0ABW2U9K9_9BACT</name>
<comment type="caution">
    <text evidence="2">The sequence shown here is derived from an EMBL/GenBank/DDBJ whole genome shotgun (WGS) entry which is preliminary data.</text>
</comment>